<evidence type="ECO:0000313" key="2">
    <source>
        <dbReference type="Ensembl" id="ENSOABP00000026547.2"/>
    </source>
</evidence>
<proteinExistence type="predicted"/>
<dbReference type="AlphaFoldDB" id="A0A668TKM5"/>
<feature type="region of interest" description="Disordered" evidence="1">
    <location>
        <begin position="71"/>
        <end position="90"/>
    </location>
</feature>
<evidence type="ECO:0000256" key="1">
    <source>
        <dbReference type="SAM" id="MobiDB-lite"/>
    </source>
</evidence>
<dbReference type="Ensembl" id="ENSOABT00000027307.2">
    <property type="protein sequence ID" value="ENSOABP00000026547.2"/>
    <property type="gene ID" value="ENSOABG00000012551.2"/>
</dbReference>
<feature type="compositionally biased region" description="Low complexity" evidence="1">
    <location>
        <begin position="75"/>
        <end position="90"/>
    </location>
</feature>
<reference evidence="2" key="1">
    <citation type="submission" date="2025-08" db="UniProtKB">
        <authorList>
            <consortium name="Ensembl"/>
        </authorList>
    </citation>
    <scope>IDENTIFICATION</scope>
</reference>
<reference evidence="2" key="2">
    <citation type="submission" date="2025-09" db="UniProtKB">
        <authorList>
            <consortium name="Ensembl"/>
        </authorList>
    </citation>
    <scope>IDENTIFICATION</scope>
</reference>
<name>A0A668TKM5_OREAU</name>
<sequence>MLMAECNNSGRAVHGLDRGTFLSILHRIFGLTDDRITGRDKDGVVGMEEWIEGLSVFLRGTLDEKIKCNSTSVNSSAGYSSRGRYSSTAP</sequence>
<organism evidence="2 3">
    <name type="scientific">Oreochromis aureus</name>
    <name type="common">Israeli tilapia</name>
    <name type="synonym">Chromis aureus</name>
    <dbReference type="NCBI Taxonomy" id="47969"/>
    <lineage>
        <taxon>Eukaryota</taxon>
        <taxon>Metazoa</taxon>
        <taxon>Chordata</taxon>
        <taxon>Craniata</taxon>
        <taxon>Vertebrata</taxon>
        <taxon>Euteleostomi</taxon>
        <taxon>Actinopterygii</taxon>
        <taxon>Neopterygii</taxon>
        <taxon>Teleostei</taxon>
        <taxon>Neoteleostei</taxon>
        <taxon>Acanthomorphata</taxon>
        <taxon>Ovalentaria</taxon>
        <taxon>Cichlomorphae</taxon>
        <taxon>Cichliformes</taxon>
        <taxon>Cichlidae</taxon>
        <taxon>African cichlids</taxon>
        <taxon>Pseudocrenilabrinae</taxon>
        <taxon>Oreochromini</taxon>
        <taxon>Oreochromis</taxon>
    </lineage>
</organism>
<dbReference type="OMA" id="MAECNNS"/>
<accession>A0A668TKM5</accession>
<protein>
    <recommendedName>
        <fullName evidence="4">EF-hand domain-containing protein</fullName>
    </recommendedName>
</protein>
<dbReference type="Proteomes" id="UP000472276">
    <property type="component" value="Unassembled WGS sequence"/>
</dbReference>
<dbReference type="Gene3D" id="1.10.238.10">
    <property type="entry name" value="EF-hand"/>
    <property type="match status" value="1"/>
</dbReference>
<evidence type="ECO:0008006" key="4">
    <source>
        <dbReference type="Google" id="ProtNLM"/>
    </source>
</evidence>
<keyword evidence="3" id="KW-1185">Reference proteome</keyword>
<evidence type="ECO:0000313" key="3">
    <source>
        <dbReference type="Proteomes" id="UP000472276"/>
    </source>
</evidence>